<evidence type="ECO:0000313" key="1">
    <source>
        <dbReference type="EMBL" id="GGI00417.1"/>
    </source>
</evidence>
<name>A0ABQ2AZB6_9MICC</name>
<organism evidence="1 2">
    <name type="scientific">Arthrobacter liuii</name>
    <dbReference type="NCBI Taxonomy" id="1476996"/>
    <lineage>
        <taxon>Bacteria</taxon>
        <taxon>Bacillati</taxon>
        <taxon>Actinomycetota</taxon>
        <taxon>Actinomycetes</taxon>
        <taxon>Micrococcales</taxon>
        <taxon>Micrococcaceae</taxon>
        <taxon>Arthrobacter</taxon>
    </lineage>
</organism>
<sequence>MRLMFLRDQVGLVPSENYPDVAADLLVEGYDSPTLRELAGHLRNDPRGAADLWVQVREELGKPYEDDGEARRALVRHWLQQIVAGVLEPYNGANLILGHAWHELGQPAELNYLVVLRDDWDDMPQSREDISNKIVETAHEVLMDW</sequence>
<evidence type="ECO:0000313" key="2">
    <source>
        <dbReference type="Proteomes" id="UP000643279"/>
    </source>
</evidence>
<comment type="caution">
    <text evidence="1">The sequence shown here is derived from an EMBL/GenBank/DDBJ whole genome shotgun (WGS) entry which is preliminary data.</text>
</comment>
<dbReference type="Proteomes" id="UP000643279">
    <property type="component" value="Unassembled WGS sequence"/>
</dbReference>
<dbReference type="EMBL" id="BMFW01000026">
    <property type="protein sequence ID" value="GGI00417.1"/>
    <property type="molecule type" value="Genomic_DNA"/>
</dbReference>
<gene>
    <name evidence="1" type="ORF">GCM10007170_37510</name>
</gene>
<accession>A0ABQ2AZB6</accession>
<protein>
    <submittedName>
        <fullName evidence="1">Uncharacterized protein</fullName>
    </submittedName>
</protein>
<reference evidence="2" key="1">
    <citation type="journal article" date="2019" name="Int. J. Syst. Evol. Microbiol.">
        <title>The Global Catalogue of Microorganisms (GCM) 10K type strain sequencing project: providing services to taxonomists for standard genome sequencing and annotation.</title>
        <authorList>
            <consortium name="The Broad Institute Genomics Platform"/>
            <consortium name="The Broad Institute Genome Sequencing Center for Infectious Disease"/>
            <person name="Wu L."/>
            <person name="Ma J."/>
        </authorList>
    </citation>
    <scope>NUCLEOTIDE SEQUENCE [LARGE SCALE GENOMIC DNA]</scope>
    <source>
        <strain evidence="2">CGMCC 1.12778</strain>
    </source>
</reference>
<keyword evidence="2" id="KW-1185">Reference proteome</keyword>
<proteinExistence type="predicted"/>